<dbReference type="Pfam" id="PF00072">
    <property type="entry name" value="Response_reg"/>
    <property type="match status" value="1"/>
</dbReference>
<dbReference type="GO" id="GO:0000160">
    <property type="term" value="P:phosphorelay signal transduction system"/>
    <property type="evidence" value="ECO:0007669"/>
    <property type="project" value="InterPro"/>
</dbReference>
<dbReference type="Pfam" id="PF02954">
    <property type="entry name" value="HTH_8"/>
    <property type="match status" value="1"/>
</dbReference>
<feature type="compositionally biased region" description="Basic and acidic residues" evidence="3">
    <location>
        <begin position="3668"/>
        <end position="3684"/>
    </location>
</feature>
<sequence length="3813" mass="402768">MVAGQYRGRRVPPRAHRRRVPAGIGHAHAGLARTRHRLLGGHAAVHGRRRHRPGQPRLRAGRRGRLARPAGAADGQAGRLRRRDGSAAGHGGRSAARDGARLVAAPERAGAQLLVHARHGGDCQVARPAGPGGRVDGGLVRQQSPGVCADLVWSGIDGAGRRVLGPDPAALDRRGRPDHHDRHRVAAAGRAGADAGHAQRAGLPDRLQYRQHPALAGKPGGFQQRAAAGADGGRGQPHGAVVPVRRHVQSVRVPVSAARDPGSRAAGNLVHLDDCRRHLRLHRQPGAVLGTAAPAAGPGARHHEPVRAGHAAVLCAGRGAAGGVRQPHHAQYAQHGVQAGRPAPARGRGRTHRAHGPAGVGRGARARHAAGHAGRDSRRLEAHARIQGQPGAAGRNCRDGDPAQTLQVHRQRHPADGRRDARRIAFEFDNRIDPDLPVVSDSTLKQMIYNVLDNALEASPTWLRLEASVEQASLVLQQRPSGRRPGAVPGGERGAHAGRRRHRRQPGAGRGSDDAAFARTLARSFERRGYRVLTAENVDEASAVLTEHSPGYAVVDLKLKGNSSGLACVQMLHQHDPDMLIVVLTGFASINTAVEAIKLGACQYLAKPSNTDDIEAAFLHVAGTAELELTNRATSVKTLEWEHIHTVLAETDFNISEAARRLGMHRRTLARKLEKQRVLAVGGQHGHDVDQVLAALAQPRRTGVRRRGAKGRIAAVGPVVHARVHGQPAGGVKPFFVVLVQHARLAPCVQLVGQRFGQRHAGHVAPERRVASRRQAIVQDQEIADAFELAHQSGVICGDAVRAHGSAAVQPFDQPTQAALHEIDAGRFQRFQKAGRQAQSHHVVAPKLLPVPHVAAGEDMAVAGAVLERNAPGPTGLQRRRARVRRQMDAVVRDRARPRAVDGQPVAEVDKRHAQRASQQQGGETGTVDEQVAFDGPAVGQHQVRHAAIGAARHIDHLAFDAAHAALLCQAAQVAAVQHGVEVVGVVEAGAALRGRRAEASVQRHDRGQALLAQHADVDPALAHAPVLRPRRSGPRQRAEVAEGVEITVAAHAPVGKLDAQLEGAVAGPQEVGFVHAHDLVKAADRGKRRFAHADDAYFFRFHHRDAGARQCGRQPQRRHPAGSAATEHHDTIIFHVHSVSLLSGSLVPWFPGSDGGHRQPVVLRSGRPALHIALFRGYPGTAAEPQRNHSDTTAKSQRNQRPDSRRIRLSAVFAACAVEHDTQCMDERGQQPVDVVVFGAQAVFQRGGRFEQFGGREVAGSAPYFMDQLGRIEPAAVVDGGLDPCAGAVEILGEHGQQALEQRHVAAQALERGRHVDARHAGKEGCRRCRRQRSGRARRQRQCGRQRRCGSGRRWRKLRGRRRQVGRARLVGRHPGRQHRVQRVRVDRLGDVVVHVHVQAPFAVAGHGVGSHGNDGQARVAFVGADQRRGLVAVHVRHLDVHQYRVVLAFTDHAGRFVAAAGQVGPHARALQDFAGHLQVDVVVVHHQHVGAADALHGKRRGRRQLDGHLDRIEPQRLQHGAAQQVRVDGLVHEWRGADQLGRGKIVFARVSGDHQHRRHGCQFGVVGNALQGFDAVDVGHVGVHQQHVERGELHGRHGGRARRHRRRLQPQRIEQHLEHVARRQVVVHHQHALAQRGVRHRQQAPGLVGRQLDRHRETEAAAHVRLAVHRDHAAHLAHQLLRDRQAEPGAAVQARGAGVGLGERLEQARLLFGTDAQAAVLHGKAQHDRVGHDGHDVPGQLHPHFDVAAGRELEGVAHQVDQDLRQAQRVAQQVGRHVGRGPDHQLQPALGGAPAEQVGQLVERIEQVERQRFQLQLARFDLGKIEHVVDDFEQALAGAADLAEVVERLRRQVQVRAQAGEAEDGVHRGADFMADIGQELALGAGGRFGIGAGLLDRAQGARLLIGRDERFLERLEQVDVARRELGPVQEVLEHQVALDLAVDHHPHRQHGPHVARQRILVVDLEDVRRDHALGRRVAQFGLAQVDAVRVGGGVDAAPGGAQAQRVAAVLAQQRQGRIDAFDHGRFVQDGVQQGVEVELLVDRADDGVEFFQVARARVHDRLQHFALVVQLAHAPAHHGPGQRADHQEVRQPRPPGLVPWRQHVHAQGQLVAAPRAFAVAAAHAQRVVAGRQVGVTGDAAAGVHLVPAAVEPFEQVGVPVAARRGIIERGQFHVKALAVGLQRDGRALAGMELGCRQRLLVHPHRADHQRRALVPVGQAARVDHRHARGGAEDQVALGRDGAGADKKGAERQAVCPAEHAHLEGVGVDDDDAVAGGGPDPPGRIGLQRHDGAGGQRRTVVDPLEHGPALRVAPRQHADAAAVSAHPKPAAAVDHQRADHRFGQRGRDIGRGQDVLDGAAGRVQPVQAVAGGDPQRALGVRHHGVDAVVAQAALVGRPLDVAPHGAAGGGVAHQAVEGSQPQVAVLGQDGADARRRVAVGQGHAAHVVRVVAGQVQAHLGADPGVAGRGLGQRQDHAVGQRGVGLVRVGPQRRAAAAVVGHHVQAAVGQRDPHVVMDVGHQGGDAGLELAFGAEHGIDGLALGIVDIHAALGGNPDHAAAVAQHGARAVVGQAGLDGGLVQDAGAEAVVGPEFGNAVAVRAGPPAPGRHFQHRQHHGGVQVAGAGRLDQAGGAGLALGQAHAAFHGAEGDLALAVFAQRQHGVLPAARAWRRDRDRDDGAAGRHARQAGAGADPQRARVVHQQRPDLAVAQRRRGRAGVTAHGAGGGVVKLEGGGRADPQVAARVADDGVDGALRQLCVGADELLLLAVVHGQPGGGRAHPQAALVVGMQDLDEVAGQGAGVGGVMNEVAHLVAVPARQAALGPGVRTAGWPACPSALAPRGRACRTPARPAAPQASLTTAAAPAISGAARRHRAAGATRRGRHASSSVHADQREIVRASTIETSLYNTWNRYETRSLGDCRQPVRRRHGAAGPAFSVSPPVAAAAGWARCLHRSGRSRRAGGADHGRAGREPGPAGPAAGAGNGGRQRHRPRRHSARPHARARPGGQQHARRAHRRRGRPGADAAAGGRAPAAGAGPLRARRRLGSGTAAQAHARAARQNLRRVRLRPHRPGGGGPRRGVRHAHALLPAACDRRRRHAARRVAAGPGARERLPGGVRAGHPGHAPCDRRRRDGRAGRGRHAGQYFARRAGGPGCAGRGAARRRPGHGGAGRVCRRAARAGRAARARQRGADAARGQPHRGNPSRHGPAGGGQPGGALCRPAAAHARELTGARAPGHRGVIMGSAAVFDGVHDRGGAVAAAIGQRHHRQPGARQAGPGAAGVRTAGRGGAQWPAGSVGGPQRQPGSVGPVPGAARCRRAAGRRAGTPAGRHAARRRRKRAAPARHGSAPRLPGATRRTLQTQGHGPHPAGRGPARRPAGYRVSRLHGRAGTLAGLAHAAGHGAGGSVGRAVRRQPGAAPGAGRRGAGGGRAARLAAHPQRGAAADAGAVRCPEPHDAPPGRHRGPGARRRGGHRRRLARNRQRQSRPVAPHRAPGGRAAGNRVGHDPVDGGGAPEQRPRVPGHGAGRVGVAGGRPGRPRGAGRGAHHGRHRCRRPPHRRYHGRDRQHCVPDQYPGVERGGGGGPGRRAGTRLCGSGVRSAHAGAALGGRGARNQKADQRFGRTHCQRQRPGADGRRHHGAGRRQRGAGGRHDRGHQRRQRRTGNRHRPGERGHRRDGRRDPAKRGPGRGSGRCGRRHAGAGARTGGAGGPVPHRGREGGRPRAPCRAQPPAAGVGAGRAGKCRCMTRSISSTSMGLAMKSFMPQAVHWARSDAITPAVMASTGSVSPSSARMAAVAAKPSISGICTSISTRS</sequence>
<accession>A0A699GII4</accession>
<evidence type="ECO:0000256" key="2">
    <source>
        <dbReference type="PROSITE-ProRule" id="PRU00169"/>
    </source>
</evidence>
<dbReference type="SUPFAM" id="SSF52172">
    <property type="entry name" value="CheY-like"/>
    <property type="match status" value="1"/>
</dbReference>
<feature type="modified residue" description="4-aspartylphosphate" evidence="2">
    <location>
        <position position="556"/>
    </location>
</feature>
<feature type="region of interest" description="Disordered" evidence="3">
    <location>
        <begin position="1332"/>
        <end position="1354"/>
    </location>
</feature>
<feature type="region of interest" description="Disordered" evidence="3">
    <location>
        <begin position="167"/>
        <end position="199"/>
    </location>
</feature>
<feature type="compositionally biased region" description="Low complexity" evidence="3">
    <location>
        <begin position="3023"/>
        <end position="3040"/>
    </location>
</feature>
<feature type="compositionally biased region" description="Basic and acidic residues" evidence="3">
    <location>
        <begin position="3127"/>
        <end position="3137"/>
    </location>
</feature>
<feature type="compositionally biased region" description="Low complexity" evidence="3">
    <location>
        <begin position="3364"/>
        <end position="3379"/>
    </location>
</feature>
<name>A0A699GII4_TANCI</name>
<feature type="compositionally biased region" description="Low complexity" evidence="3">
    <location>
        <begin position="186"/>
        <end position="199"/>
    </location>
</feature>
<protein>
    <recommendedName>
        <fullName evidence="4">Response regulatory domain-containing protein</fullName>
    </recommendedName>
</protein>
<dbReference type="SMART" id="SM00448">
    <property type="entry name" value="REC"/>
    <property type="match status" value="1"/>
</dbReference>
<gene>
    <name evidence="5" type="ORF">Tci_000546</name>
</gene>
<dbReference type="InterPro" id="IPR011006">
    <property type="entry name" value="CheY-like_superfamily"/>
</dbReference>
<comment type="caution">
    <text evidence="5">The sequence shown here is derived from an EMBL/GenBank/DDBJ whole genome shotgun (WGS) entry which is preliminary data.</text>
</comment>
<feature type="compositionally biased region" description="Gly residues" evidence="3">
    <location>
        <begin position="3578"/>
        <end position="3587"/>
    </location>
</feature>
<feature type="region of interest" description="Disordered" evidence="3">
    <location>
        <begin position="477"/>
        <end position="513"/>
    </location>
</feature>
<feature type="compositionally biased region" description="Basic and acidic residues" evidence="3">
    <location>
        <begin position="2672"/>
        <end position="2682"/>
    </location>
</feature>
<feature type="compositionally biased region" description="Basic residues" evidence="3">
    <location>
        <begin position="3545"/>
        <end position="3563"/>
    </location>
</feature>
<feature type="compositionally biased region" description="Low complexity" evidence="3">
    <location>
        <begin position="3272"/>
        <end position="3286"/>
    </location>
</feature>
<organism evidence="5">
    <name type="scientific">Tanacetum cinerariifolium</name>
    <name type="common">Dalmatian daisy</name>
    <name type="synonym">Chrysanthemum cinerariifolium</name>
    <dbReference type="NCBI Taxonomy" id="118510"/>
    <lineage>
        <taxon>Eukaryota</taxon>
        <taxon>Viridiplantae</taxon>
        <taxon>Streptophyta</taxon>
        <taxon>Embryophyta</taxon>
        <taxon>Tracheophyta</taxon>
        <taxon>Spermatophyta</taxon>
        <taxon>Magnoliopsida</taxon>
        <taxon>eudicotyledons</taxon>
        <taxon>Gunneridae</taxon>
        <taxon>Pentapetalae</taxon>
        <taxon>asterids</taxon>
        <taxon>campanulids</taxon>
        <taxon>Asterales</taxon>
        <taxon>Asteraceae</taxon>
        <taxon>Asteroideae</taxon>
        <taxon>Anthemideae</taxon>
        <taxon>Anthemidinae</taxon>
        <taxon>Tanacetum</taxon>
    </lineage>
</organism>
<dbReference type="PROSITE" id="PS50110">
    <property type="entry name" value="RESPONSE_REGULATORY"/>
    <property type="match status" value="1"/>
</dbReference>
<dbReference type="InterPro" id="IPR009057">
    <property type="entry name" value="Homeodomain-like_sf"/>
</dbReference>
<feature type="region of interest" description="Disordered" evidence="3">
    <location>
        <begin position="3103"/>
        <end position="3220"/>
    </location>
</feature>
<feature type="compositionally biased region" description="Basic residues" evidence="3">
    <location>
        <begin position="3062"/>
        <end position="3072"/>
    </location>
</feature>
<feature type="compositionally biased region" description="Basic residues" evidence="3">
    <location>
        <begin position="43"/>
        <end position="66"/>
    </location>
</feature>
<feature type="compositionally biased region" description="Basic residues" evidence="3">
    <location>
        <begin position="3174"/>
        <end position="3189"/>
    </location>
</feature>
<feature type="region of interest" description="Disordered" evidence="3">
    <location>
        <begin position="329"/>
        <end position="380"/>
    </location>
</feature>
<dbReference type="PANTHER" id="PTHR44591">
    <property type="entry name" value="STRESS RESPONSE REGULATOR PROTEIN 1"/>
    <property type="match status" value="1"/>
</dbReference>
<evidence type="ECO:0000256" key="3">
    <source>
        <dbReference type="SAM" id="MobiDB-lite"/>
    </source>
</evidence>
<feature type="region of interest" description="Disordered" evidence="3">
    <location>
        <begin position="2672"/>
        <end position="2699"/>
    </location>
</feature>
<evidence type="ECO:0000256" key="1">
    <source>
        <dbReference type="ARBA" id="ARBA00022553"/>
    </source>
</evidence>
<evidence type="ECO:0000313" key="5">
    <source>
        <dbReference type="EMBL" id="GEU28568.1"/>
    </source>
</evidence>
<feature type="region of interest" description="Disordered" evidence="3">
    <location>
        <begin position="892"/>
        <end position="926"/>
    </location>
</feature>
<feature type="compositionally biased region" description="Basic residues" evidence="3">
    <location>
        <begin position="7"/>
        <end position="20"/>
    </location>
</feature>
<proteinExistence type="predicted"/>
<dbReference type="PANTHER" id="PTHR44591:SF3">
    <property type="entry name" value="RESPONSE REGULATORY DOMAIN-CONTAINING PROTEIN"/>
    <property type="match status" value="1"/>
</dbReference>
<dbReference type="CDD" id="cd17563">
    <property type="entry name" value="REC_RegA-like"/>
    <property type="match status" value="1"/>
</dbReference>
<feature type="compositionally biased region" description="Basic residues" evidence="3">
    <location>
        <begin position="496"/>
        <end position="505"/>
    </location>
</feature>
<feature type="compositionally biased region" description="Gly residues" evidence="3">
    <location>
        <begin position="3524"/>
        <end position="3544"/>
    </location>
</feature>
<dbReference type="InterPro" id="IPR002197">
    <property type="entry name" value="HTH_Fis"/>
</dbReference>
<dbReference type="InterPro" id="IPR001789">
    <property type="entry name" value="Sig_transdc_resp-reg_receiver"/>
</dbReference>
<feature type="region of interest" description="Disordered" evidence="3">
    <location>
        <begin position="43"/>
        <end position="98"/>
    </location>
</feature>
<feature type="region of interest" description="Disordered" evidence="3">
    <location>
        <begin position="2958"/>
        <end position="3082"/>
    </location>
</feature>
<reference evidence="5" key="1">
    <citation type="journal article" date="2019" name="Sci. Rep.">
        <title>Draft genome of Tanacetum cinerariifolium, the natural source of mosquito coil.</title>
        <authorList>
            <person name="Yamashiro T."/>
            <person name="Shiraishi A."/>
            <person name="Satake H."/>
            <person name="Nakayama K."/>
        </authorList>
    </citation>
    <scope>NUCLEOTIDE SEQUENCE</scope>
</reference>
<feature type="region of interest" description="Disordered" evidence="3">
    <location>
        <begin position="1181"/>
        <end position="1205"/>
    </location>
</feature>
<feature type="compositionally biased region" description="Basic and acidic residues" evidence="3">
    <location>
        <begin position="170"/>
        <end position="180"/>
    </location>
</feature>
<feature type="compositionally biased region" description="Basic and acidic residues" evidence="3">
    <location>
        <begin position="2963"/>
        <end position="2972"/>
    </location>
</feature>
<dbReference type="GO" id="GO:0043565">
    <property type="term" value="F:sequence-specific DNA binding"/>
    <property type="evidence" value="ECO:0007669"/>
    <property type="project" value="InterPro"/>
</dbReference>
<feature type="region of interest" description="Disordered" evidence="3">
    <location>
        <begin position="1"/>
        <end position="22"/>
    </location>
</feature>
<feature type="compositionally biased region" description="Low complexity" evidence="3">
    <location>
        <begin position="3486"/>
        <end position="3503"/>
    </location>
</feature>
<feature type="region of interest" description="Disordered" evidence="3">
    <location>
        <begin position="2846"/>
        <end position="2868"/>
    </location>
</feature>
<feature type="compositionally biased region" description="Basic residues" evidence="3">
    <location>
        <begin position="3636"/>
        <end position="3646"/>
    </location>
</feature>
<feature type="compositionally biased region" description="Basic residues" evidence="3">
    <location>
        <begin position="3011"/>
        <end position="3021"/>
    </location>
</feature>
<dbReference type="Gene3D" id="3.40.50.2300">
    <property type="match status" value="1"/>
</dbReference>
<dbReference type="SUPFAM" id="SSF46689">
    <property type="entry name" value="Homeodomain-like"/>
    <property type="match status" value="1"/>
</dbReference>
<dbReference type="PRINTS" id="PR01590">
    <property type="entry name" value="HTHFIS"/>
</dbReference>
<keyword evidence="1 2" id="KW-0597">Phosphoprotein</keyword>
<feature type="domain" description="Response regulatory" evidence="4">
    <location>
        <begin position="507"/>
        <end position="622"/>
    </location>
</feature>
<feature type="compositionally biased region" description="Low complexity" evidence="3">
    <location>
        <begin position="3051"/>
        <end position="3061"/>
    </location>
</feature>
<feature type="region of interest" description="Disordered" evidence="3">
    <location>
        <begin position="213"/>
        <end position="237"/>
    </location>
</feature>
<feature type="compositionally biased region" description="Low complexity" evidence="3">
    <location>
        <begin position="3722"/>
        <end position="3734"/>
    </location>
</feature>
<feature type="compositionally biased region" description="Basic residues" evidence="3">
    <location>
        <begin position="2988"/>
        <end position="3004"/>
    </location>
</feature>
<dbReference type="InterPro" id="IPR050595">
    <property type="entry name" value="Bact_response_regulator"/>
</dbReference>
<feature type="region of interest" description="Disordered" evidence="3">
    <location>
        <begin position="3400"/>
        <end position="3739"/>
    </location>
</feature>
<feature type="compositionally biased region" description="Basic residues" evidence="3">
    <location>
        <begin position="3653"/>
        <end position="3667"/>
    </location>
</feature>
<dbReference type="EMBL" id="BKCJ010000009">
    <property type="protein sequence ID" value="GEU28568.1"/>
    <property type="molecule type" value="Genomic_DNA"/>
</dbReference>
<feature type="compositionally biased region" description="Basic residues" evidence="3">
    <location>
        <begin position="3461"/>
        <end position="3485"/>
    </location>
</feature>
<evidence type="ECO:0000259" key="4">
    <source>
        <dbReference type="PROSITE" id="PS50110"/>
    </source>
</evidence>
<feature type="region of interest" description="Disordered" evidence="3">
    <location>
        <begin position="3265"/>
        <end position="3379"/>
    </location>
</feature>
<dbReference type="Gene3D" id="1.10.10.60">
    <property type="entry name" value="Homeodomain-like"/>
    <property type="match status" value="1"/>
</dbReference>
<feature type="compositionally biased region" description="Basic residues" evidence="3">
    <location>
        <begin position="3332"/>
        <end position="3343"/>
    </location>
</feature>